<proteinExistence type="predicted"/>
<evidence type="ECO:0000313" key="1">
    <source>
        <dbReference type="EMBL" id="QOR57722.1"/>
    </source>
</evidence>
<dbReference type="EMBL" id="MT774409">
    <property type="protein sequence ID" value="QOR57722.1"/>
    <property type="molecule type" value="Genomic_DNA"/>
</dbReference>
<accession>A0A7M1RV54</accession>
<sequence>METLDRSGLVRLKDWTKFAHPISITLGSKTDTYSYSIPEDLQKLIFTLRGDSIGNGYPPQYIVWSGVQDAFGPVGVNDFPTLIFNLLRATSAGNRVMLYYTTNYYSTTNNNMYIVTAIVRRLSATNSRVTFMMHGTLTKLI</sequence>
<organism evidence="1 2">
    <name type="scientific">uncultured phage cr131_1</name>
    <dbReference type="NCBI Taxonomy" id="2772093"/>
    <lineage>
        <taxon>Viruses</taxon>
        <taxon>Duplodnaviria</taxon>
        <taxon>Heunggongvirae</taxon>
        <taxon>Uroviricota</taxon>
        <taxon>Caudoviricetes</taxon>
        <taxon>Crassvirales</taxon>
        <taxon>Suoliviridae</taxon>
        <taxon>Oafivirinae</taxon>
        <taxon>Cacepaovirus</taxon>
        <taxon>Cacepaovirus simiae</taxon>
    </lineage>
</organism>
<reference evidence="1 2" key="1">
    <citation type="submission" date="2020-07" db="EMBL/GenBank/DDBJ databases">
        <title>Taxonomic proposal: Crassvirales, a new order of highly abundant and diverse bacterial viruses.</title>
        <authorList>
            <person name="Shkoporov A.N."/>
            <person name="Stockdale S.R."/>
            <person name="Guerin E."/>
            <person name="Ross R.P."/>
            <person name="Hill C."/>
        </authorList>
    </citation>
    <scope>NUCLEOTIDE SEQUENCE [LARGE SCALE GENOMIC DNA]</scope>
</reference>
<dbReference type="KEGG" id="vg:65131881"/>
<name>A0A7M1RV54_9CAUD</name>
<keyword evidence="2" id="KW-1185">Reference proteome</keyword>
<dbReference type="Proteomes" id="UP000594129">
    <property type="component" value="Segment"/>
</dbReference>
<protein>
    <submittedName>
        <fullName evidence="1">Uncharacterized protein</fullName>
    </submittedName>
</protein>
<dbReference type="RefSeq" id="YP_010113362.1">
    <property type="nucleotide sequence ID" value="NC_055902.1"/>
</dbReference>
<evidence type="ECO:0000313" key="2">
    <source>
        <dbReference type="Proteomes" id="UP000594129"/>
    </source>
</evidence>
<dbReference type="GeneID" id="65131881"/>